<proteinExistence type="predicted"/>
<feature type="region of interest" description="Disordered" evidence="1">
    <location>
        <begin position="69"/>
        <end position="92"/>
    </location>
</feature>
<evidence type="ECO:0000313" key="4">
    <source>
        <dbReference type="Proteomes" id="UP000735302"/>
    </source>
</evidence>
<accession>A0AAV4AJ33</accession>
<dbReference type="InterPro" id="IPR029526">
    <property type="entry name" value="PGBD"/>
</dbReference>
<reference evidence="3 4" key="1">
    <citation type="journal article" date="2021" name="Elife">
        <title>Chloroplast acquisition without the gene transfer in kleptoplastic sea slugs, Plakobranchus ocellatus.</title>
        <authorList>
            <person name="Maeda T."/>
            <person name="Takahashi S."/>
            <person name="Yoshida T."/>
            <person name="Shimamura S."/>
            <person name="Takaki Y."/>
            <person name="Nagai Y."/>
            <person name="Toyoda A."/>
            <person name="Suzuki Y."/>
            <person name="Arimoto A."/>
            <person name="Ishii H."/>
            <person name="Satoh N."/>
            <person name="Nishiyama T."/>
            <person name="Hasebe M."/>
            <person name="Maruyama T."/>
            <person name="Minagawa J."/>
            <person name="Obokata J."/>
            <person name="Shigenobu S."/>
        </authorList>
    </citation>
    <scope>NUCLEOTIDE SEQUENCE [LARGE SCALE GENOMIC DNA]</scope>
</reference>
<dbReference type="Pfam" id="PF13843">
    <property type="entry name" value="DDE_Tnp_1_7"/>
    <property type="match status" value="1"/>
</dbReference>
<sequence length="146" mass="16416">MANYLGKNHSVYFDNFFSSVTLAEDLLKEKTTCCGTIPPNKKGWPMPNTSRSHARLVKALIATIEPNQPVRRAPDAPTNEGSFHPYRPGHSLGKMPRRKRWCFQCAQDGVKMASGRTRVTITECHLCNVYLHGGACYAKFHHNLKS</sequence>
<evidence type="ECO:0000259" key="2">
    <source>
        <dbReference type="Pfam" id="PF13843"/>
    </source>
</evidence>
<organism evidence="3 4">
    <name type="scientific">Plakobranchus ocellatus</name>
    <dbReference type="NCBI Taxonomy" id="259542"/>
    <lineage>
        <taxon>Eukaryota</taxon>
        <taxon>Metazoa</taxon>
        <taxon>Spiralia</taxon>
        <taxon>Lophotrochozoa</taxon>
        <taxon>Mollusca</taxon>
        <taxon>Gastropoda</taxon>
        <taxon>Heterobranchia</taxon>
        <taxon>Euthyneura</taxon>
        <taxon>Panpulmonata</taxon>
        <taxon>Sacoglossa</taxon>
        <taxon>Placobranchoidea</taxon>
        <taxon>Plakobranchidae</taxon>
        <taxon>Plakobranchus</taxon>
    </lineage>
</organism>
<comment type="caution">
    <text evidence="3">The sequence shown here is derived from an EMBL/GenBank/DDBJ whole genome shotgun (WGS) entry which is preliminary data.</text>
</comment>
<dbReference type="Proteomes" id="UP000735302">
    <property type="component" value="Unassembled WGS sequence"/>
</dbReference>
<keyword evidence="4" id="KW-1185">Reference proteome</keyword>
<dbReference type="PANTHER" id="PTHR46599">
    <property type="entry name" value="PIGGYBAC TRANSPOSABLE ELEMENT-DERIVED PROTEIN 4"/>
    <property type="match status" value="1"/>
</dbReference>
<dbReference type="AlphaFoldDB" id="A0AAV4AJ33"/>
<evidence type="ECO:0000313" key="3">
    <source>
        <dbReference type="EMBL" id="GFO06444.1"/>
    </source>
</evidence>
<protein>
    <submittedName>
        <fullName evidence="3">PiggyBac transposable element-derived protein 4-like</fullName>
    </submittedName>
</protein>
<evidence type="ECO:0000256" key="1">
    <source>
        <dbReference type="SAM" id="MobiDB-lite"/>
    </source>
</evidence>
<dbReference type="EMBL" id="BLXT01003772">
    <property type="protein sequence ID" value="GFO06444.1"/>
    <property type="molecule type" value="Genomic_DNA"/>
</dbReference>
<feature type="domain" description="PiggyBac transposable element-derived protein" evidence="2">
    <location>
        <begin position="2"/>
        <end position="48"/>
    </location>
</feature>
<name>A0AAV4AJ33_9GAST</name>
<dbReference type="PANTHER" id="PTHR46599:SF3">
    <property type="entry name" value="PIGGYBAC TRANSPOSABLE ELEMENT-DERIVED PROTEIN 4"/>
    <property type="match status" value="1"/>
</dbReference>
<gene>
    <name evidence="3" type="ORF">PoB_003294900</name>
</gene>